<dbReference type="PROSITE" id="PS51186">
    <property type="entry name" value="GNAT"/>
    <property type="match status" value="1"/>
</dbReference>
<evidence type="ECO:0000256" key="3">
    <source>
        <dbReference type="ARBA" id="ARBA00038502"/>
    </source>
</evidence>
<dbReference type="Proteomes" id="UP001236652">
    <property type="component" value="Chromosome"/>
</dbReference>
<accession>A0ABY8V2K2</accession>
<dbReference type="SUPFAM" id="SSF55729">
    <property type="entry name" value="Acyl-CoA N-acyltransferases (Nat)"/>
    <property type="match status" value="1"/>
</dbReference>
<dbReference type="RefSeq" id="WP_231418158.1">
    <property type="nucleotide sequence ID" value="NZ_CP126446.1"/>
</dbReference>
<name>A0ABY8V2K2_9BACI</name>
<organism evidence="5 6">
    <name type="scientific">Pontibacillus chungwhensis</name>
    <dbReference type="NCBI Taxonomy" id="265426"/>
    <lineage>
        <taxon>Bacteria</taxon>
        <taxon>Bacillati</taxon>
        <taxon>Bacillota</taxon>
        <taxon>Bacilli</taxon>
        <taxon>Bacillales</taxon>
        <taxon>Bacillaceae</taxon>
        <taxon>Pontibacillus</taxon>
    </lineage>
</organism>
<protein>
    <submittedName>
        <fullName evidence="5">GNAT family N-acetyltransferase</fullName>
    </submittedName>
</protein>
<feature type="domain" description="N-acetyltransferase" evidence="4">
    <location>
        <begin position="13"/>
        <end position="175"/>
    </location>
</feature>
<dbReference type="PANTHER" id="PTHR43792">
    <property type="entry name" value="GNAT FAMILY, PUTATIVE (AFU_ORTHOLOGUE AFUA_3G00765)-RELATED-RELATED"/>
    <property type="match status" value="1"/>
</dbReference>
<sequence length="184" mass="22026">MEKFDLCSETERLVIRPLKVGDYENWLGEYEKRAPRKHRYDFGKIDMIECTYEWFNELVANHQRLAKEDVAHVFSVFRKEDGVHIGMVDFSTLDRENFNWARIGYTFHNQHFRHGYGKEAVKEALNMAFKELKFNRIEAHIYSDNEASIGLAMKVGMAFECVKKDFIFEDNKWNDNVVYYIHRH</sequence>
<evidence type="ECO:0000313" key="6">
    <source>
        <dbReference type="Proteomes" id="UP001236652"/>
    </source>
</evidence>
<reference evidence="5 6" key="1">
    <citation type="submission" date="2023-05" db="EMBL/GenBank/DDBJ databases">
        <title>Comparative genomics reveals the evidence of polycyclic aromatic hydrocarbons degradation in moderately halophilic genus Pontibacillus.</title>
        <authorList>
            <person name="Yang H."/>
            <person name="Qian Z."/>
        </authorList>
    </citation>
    <scope>NUCLEOTIDE SEQUENCE [LARGE SCALE GENOMIC DNA]</scope>
    <source>
        <strain evidence="6">HN14</strain>
    </source>
</reference>
<comment type="similarity">
    <text evidence="3">Belongs to the acetyltransferase family. RimJ subfamily.</text>
</comment>
<dbReference type="PANTHER" id="PTHR43792:SF8">
    <property type="entry name" value="[RIBOSOMAL PROTEIN US5]-ALANINE N-ACETYLTRANSFERASE"/>
    <property type="match status" value="1"/>
</dbReference>
<evidence type="ECO:0000256" key="2">
    <source>
        <dbReference type="ARBA" id="ARBA00023315"/>
    </source>
</evidence>
<dbReference type="EMBL" id="CP126446">
    <property type="protein sequence ID" value="WIF99226.1"/>
    <property type="molecule type" value="Genomic_DNA"/>
</dbReference>
<keyword evidence="1" id="KW-0808">Transferase</keyword>
<evidence type="ECO:0000259" key="4">
    <source>
        <dbReference type="PROSITE" id="PS51186"/>
    </source>
</evidence>
<dbReference type="Gene3D" id="3.40.630.30">
    <property type="match status" value="1"/>
</dbReference>
<dbReference type="Pfam" id="PF13302">
    <property type="entry name" value="Acetyltransf_3"/>
    <property type="match status" value="1"/>
</dbReference>
<gene>
    <name evidence="5" type="ORF">QNI29_06080</name>
</gene>
<dbReference type="InterPro" id="IPR051531">
    <property type="entry name" value="N-acetyltransferase"/>
</dbReference>
<evidence type="ECO:0000313" key="5">
    <source>
        <dbReference type="EMBL" id="WIF99226.1"/>
    </source>
</evidence>
<proteinExistence type="inferred from homology"/>
<dbReference type="InterPro" id="IPR016181">
    <property type="entry name" value="Acyl_CoA_acyltransferase"/>
</dbReference>
<keyword evidence="2" id="KW-0012">Acyltransferase</keyword>
<keyword evidence="6" id="KW-1185">Reference proteome</keyword>
<dbReference type="InterPro" id="IPR000182">
    <property type="entry name" value="GNAT_dom"/>
</dbReference>
<evidence type="ECO:0000256" key="1">
    <source>
        <dbReference type="ARBA" id="ARBA00022679"/>
    </source>
</evidence>